<gene>
    <name evidence="1" type="ORF">BBK82_03860</name>
</gene>
<evidence type="ECO:0000313" key="2">
    <source>
        <dbReference type="Proteomes" id="UP000093053"/>
    </source>
</evidence>
<organism evidence="1 2">
    <name type="scientific">Lentzea guizhouensis</name>
    <dbReference type="NCBI Taxonomy" id="1586287"/>
    <lineage>
        <taxon>Bacteria</taxon>
        <taxon>Bacillati</taxon>
        <taxon>Actinomycetota</taxon>
        <taxon>Actinomycetes</taxon>
        <taxon>Pseudonocardiales</taxon>
        <taxon>Pseudonocardiaceae</taxon>
        <taxon>Lentzea</taxon>
    </lineage>
</organism>
<proteinExistence type="predicted"/>
<dbReference type="AlphaFoldDB" id="A0A1B2HCB8"/>
<accession>A0A1B2HCB8</accession>
<protein>
    <submittedName>
        <fullName evidence="1">Uncharacterized protein</fullName>
    </submittedName>
</protein>
<keyword evidence="2" id="KW-1185">Reference proteome</keyword>
<sequence>MLADACFLLDRLGHFVRGDAGILLIAMYVGLAATDDEPLDELSDRVRAWVMGLDEASPLTPVVDAVLTAADTGLTVEEVLQRLFRYPAFFGVVAPEDRRWHSAPATDLTPLAFEFGHERVDYTDHGAVQLDAVSTAWLESIDRVFGEQSGDHTPADTRQLVEEFAESLRVAGIHPAWVHAFMAEDIPLPQPDGSFSSEEHRREWQAAVDRYNRLHPEEGRPDASVEFAKWRGFFATKLLRVAADDEVFARQLIDWFEHDVREQKVNVLFDFVESARDVLLAAVRDDGELRTASIALAERWGGVELAKDVTECLMFDLDDLVDPVALFVVCVAYFVRRA</sequence>
<dbReference type="KEGG" id="led:BBK82_03860"/>
<dbReference type="Proteomes" id="UP000093053">
    <property type="component" value="Chromosome"/>
</dbReference>
<name>A0A1B2HCB8_9PSEU</name>
<dbReference type="EMBL" id="CP016793">
    <property type="protein sequence ID" value="ANZ35349.1"/>
    <property type="molecule type" value="Genomic_DNA"/>
</dbReference>
<reference evidence="1 2" key="1">
    <citation type="submission" date="2016-07" db="EMBL/GenBank/DDBJ databases">
        <title>Complete genome sequence of the Lentzea guizhouensis DHS C013.</title>
        <authorList>
            <person name="Cao C."/>
        </authorList>
    </citation>
    <scope>NUCLEOTIDE SEQUENCE [LARGE SCALE GENOMIC DNA]</scope>
    <source>
        <strain evidence="1 2">DHS C013</strain>
    </source>
</reference>
<evidence type="ECO:0000313" key="1">
    <source>
        <dbReference type="EMBL" id="ANZ35349.1"/>
    </source>
</evidence>